<dbReference type="RefSeq" id="WP_108830447.1">
    <property type="nucleotide sequence ID" value="NZ_OMOR01000003.1"/>
</dbReference>
<evidence type="ECO:0000313" key="3">
    <source>
        <dbReference type="Proteomes" id="UP000244880"/>
    </source>
</evidence>
<sequence>MPHAPIAMSSNFQLVDLSYKKNGTLTPQSCVDLSAKIRNIESQIKSLEDITQAQKSNNALQMRLNKGLLVATIIRDTCVGFLDMAAALAPTEQQQKFAGIGSTLITSTQTMGEYYTGDANMGDVALKAASEFSNYKSSSTPIGIASNHVAQTHIGAAGVANTAFKGDKAATQKAGLKYAVDVSFDNAILITDMTKNQPVMGKVGAGMRVAKAASSYGFALDTAQDNYWSEHDRLQSSAFATEHNYIMGMRRLQTDLSNAVASFEECQQYM</sequence>
<dbReference type="Proteomes" id="UP000244880">
    <property type="component" value="Unassembled WGS sequence"/>
</dbReference>
<name>A0A2R8BPG5_9RHOB</name>
<feature type="coiled-coil region" evidence="1">
    <location>
        <begin position="30"/>
        <end position="57"/>
    </location>
</feature>
<evidence type="ECO:0000256" key="1">
    <source>
        <dbReference type="SAM" id="Coils"/>
    </source>
</evidence>
<keyword evidence="1" id="KW-0175">Coiled coil</keyword>
<keyword evidence="3" id="KW-1185">Reference proteome</keyword>
<accession>A0A2R8BPG5</accession>
<dbReference type="EMBL" id="OMOR01000003">
    <property type="protein sequence ID" value="SPH27504.1"/>
    <property type="molecule type" value="Genomic_DNA"/>
</dbReference>
<organism evidence="2 3">
    <name type="scientific">Ascidiaceihabitans donghaensis</name>
    <dbReference type="NCBI Taxonomy" id="1510460"/>
    <lineage>
        <taxon>Bacteria</taxon>
        <taxon>Pseudomonadati</taxon>
        <taxon>Pseudomonadota</taxon>
        <taxon>Alphaproteobacteria</taxon>
        <taxon>Rhodobacterales</taxon>
        <taxon>Paracoccaceae</taxon>
        <taxon>Ascidiaceihabitans</taxon>
    </lineage>
</organism>
<reference evidence="2 3" key="1">
    <citation type="submission" date="2018-03" db="EMBL/GenBank/DDBJ databases">
        <authorList>
            <person name="Keele B.F."/>
        </authorList>
    </citation>
    <scope>NUCLEOTIDE SEQUENCE [LARGE SCALE GENOMIC DNA]</scope>
    <source>
        <strain evidence="2 3">CECT 8599</strain>
    </source>
</reference>
<dbReference type="AlphaFoldDB" id="A0A2R8BPG5"/>
<protein>
    <submittedName>
        <fullName evidence="2">Uncharacterized protein</fullName>
    </submittedName>
</protein>
<evidence type="ECO:0000313" key="2">
    <source>
        <dbReference type="EMBL" id="SPH27504.1"/>
    </source>
</evidence>
<gene>
    <name evidence="2" type="ORF">ASD8599_03970</name>
</gene>
<proteinExistence type="predicted"/>